<dbReference type="PATRIC" id="fig|1423775.4.peg.1818"/>
<dbReference type="NCBIfam" id="TIGR01641">
    <property type="entry name" value="phageSPP1_gp7"/>
    <property type="match status" value="1"/>
</dbReference>
<dbReference type="Proteomes" id="UP000051248">
    <property type="component" value="Unassembled WGS sequence"/>
</dbReference>
<dbReference type="eggNOG" id="COG2369">
    <property type="taxonomic scope" value="Bacteria"/>
</dbReference>
<keyword evidence="3" id="KW-1185">Reference proteome</keyword>
<organism evidence="2 3">
    <name type="scientific">Companilactobacillus nodensis DSM 19682 = JCM 14932 = NBRC 107160</name>
    <dbReference type="NCBI Taxonomy" id="1423775"/>
    <lineage>
        <taxon>Bacteria</taxon>
        <taxon>Bacillati</taxon>
        <taxon>Bacillota</taxon>
        <taxon>Bacilli</taxon>
        <taxon>Lactobacillales</taxon>
        <taxon>Lactobacillaceae</taxon>
        <taxon>Companilactobacillus</taxon>
    </lineage>
</organism>
<protein>
    <submittedName>
        <fullName evidence="2">Phage Mu protein F like protein</fullName>
    </submittedName>
</protein>
<reference evidence="2 3" key="1">
    <citation type="journal article" date="2015" name="Genome Announc.">
        <title>Expanding the biotechnology potential of lactobacilli through comparative genomics of 213 strains and associated genera.</title>
        <authorList>
            <person name="Sun Z."/>
            <person name="Harris H.M."/>
            <person name="McCann A."/>
            <person name="Guo C."/>
            <person name="Argimon S."/>
            <person name="Zhang W."/>
            <person name="Yang X."/>
            <person name="Jeffery I.B."/>
            <person name="Cooney J.C."/>
            <person name="Kagawa T.F."/>
            <person name="Liu W."/>
            <person name="Song Y."/>
            <person name="Salvetti E."/>
            <person name="Wrobel A."/>
            <person name="Rasinkangas P."/>
            <person name="Parkhill J."/>
            <person name="Rea M.C."/>
            <person name="O'Sullivan O."/>
            <person name="Ritari J."/>
            <person name="Douillard F.P."/>
            <person name="Paul Ross R."/>
            <person name="Yang R."/>
            <person name="Briner A.E."/>
            <person name="Felis G.E."/>
            <person name="de Vos W.M."/>
            <person name="Barrangou R."/>
            <person name="Klaenhammer T.R."/>
            <person name="Caufield P.W."/>
            <person name="Cui Y."/>
            <person name="Zhang H."/>
            <person name="O'Toole P.W."/>
        </authorList>
    </citation>
    <scope>NUCLEOTIDE SEQUENCE [LARGE SCALE GENOMIC DNA]</scope>
    <source>
        <strain evidence="2 3">DSM 19682</strain>
    </source>
</reference>
<dbReference type="STRING" id="1423775.FD03_GL001782"/>
<gene>
    <name evidence="2" type="ORF">FD03_GL001782</name>
</gene>
<dbReference type="InterPro" id="IPR006528">
    <property type="entry name" value="Phage_head_morphogenesis_dom"/>
</dbReference>
<name>A0A0R1KAG7_9LACO</name>
<dbReference type="EMBL" id="AZDZ01000003">
    <property type="protein sequence ID" value="KRK80363.1"/>
    <property type="molecule type" value="Genomic_DNA"/>
</dbReference>
<sequence length="323" mass="35961">MKLTKSQAISIAQKIYGKQDIRVKEIESMYRDTQSKVISDVDAFIGANKSWTAKANPGEIAAFLNNLKDTFYNASPDDQNLIKMAFNNNNLNTNGDMLMANVTQDIVRLAMAQKIHLGVATENIPNVVYAPTYAQAKNVINNNQHIAEQSKNVDAIIYKSTQNAVLDSHVDSDMFSSINKQTMQTLRKVREVAEKAAKSPKDSLNWTKDVSDILTGGNKATNGQMGRAAGMIRTATAQAMNRTRLQEFYSRNVKKYKYISLESPTTCADCDALDGQIFDVDDAEEGVNFPLMHPNCQCTVIEENDDDDWDTSNHDVTDELNNL</sequence>
<feature type="domain" description="Phage head morphogenesis" evidence="1">
    <location>
        <begin position="207"/>
        <end position="301"/>
    </location>
</feature>
<dbReference type="OrthoDB" id="9765386at2"/>
<evidence type="ECO:0000313" key="2">
    <source>
        <dbReference type="EMBL" id="KRK80363.1"/>
    </source>
</evidence>
<accession>A0A0R1KAG7</accession>
<proteinExistence type="predicted"/>
<dbReference type="RefSeq" id="WP_025025094.1">
    <property type="nucleotide sequence ID" value="NZ_AZDZ01000003.1"/>
</dbReference>
<comment type="caution">
    <text evidence="2">The sequence shown here is derived from an EMBL/GenBank/DDBJ whole genome shotgun (WGS) entry which is preliminary data.</text>
</comment>
<evidence type="ECO:0000259" key="1">
    <source>
        <dbReference type="Pfam" id="PF04233"/>
    </source>
</evidence>
<evidence type="ECO:0000313" key="3">
    <source>
        <dbReference type="Proteomes" id="UP000051248"/>
    </source>
</evidence>
<dbReference type="AlphaFoldDB" id="A0A0R1KAG7"/>
<dbReference type="Pfam" id="PF04233">
    <property type="entry name" value="Phage_Mu_F"/>
    <property type="match status" value="1"/>
</dbReference>